<proteinExistence type="predicted"/>
<feature type="transmembrane region" description="Helical" evidence="1">
    <location>
        <begin position="232"/>
        <end position="257"/>
    </location>
</feature>
<protein>
    <recommendedName>
        <fullName evidence="4">Flippase-like domain-containing protein</fullName>
    </recommendedName>
</protein>
<keyword evidence="1" id="KW-1133">Transmembrane helix</keyword>
<keyword evidence="1" id="KW-0812">Transmembrane</keyword>
<feature type="transmembrane region" description="Helical" evidence="1">
    <location>
        <begin position="277"/>
        <end position="302"/>
    </location>
</feature>
<reference evidence="3" key="1">
    <citation type="submission" date="2014-09" db="EMBL/GenBank/DDBJ databases">
        <authorList>
            <person name="Illeghems K.G."/>
        </authorList>
    </citation>
    <scope>NUCLEOTIDE SEQUENCE [LARGE SCALE GENOMIC DNA]</scope>
    <source>
        <strain evidence="3">108B</strain>
    </source>
</reference>
<keyword evidence="3" id="KW-1185">Reference proteome</keyword>
<evidence type="ECO:0000313" key="2">
    <source>
        <dbReference type="EMBL" id="CEF42142.1"/>
    </source>
</evidence>
<dbReference type="PATRIC" id="fig|446692.3.peg.3032"/>
<dbReference type="Proteomes" id="UP000056109">
    <property type="component" value="Chromosome I"/>
</dbReference>
<feature type="transmembrane region" description="Helical" evidence="1">
    <location>
        <begin position="28"/>
        <end position="46"/>
    </location>
</feature>
<dbReference type="EMBL" id="LN606600">
    <property type="protein sequence ID" value="CEF42142.1"/>
    <property type="molecule type" value="Genomic_DNA"/>
</dbReference>
<dbReference type="AlphaFoldDB" id="A0A0U4Y5F0"/>
<name>A0A0U4Y5F0_9PROT</name>
<evidence type="ECO:0008006" key="4">
    <source>
        <dbReference type="Google" id="ProtNLM"/>
    </source>
</evidence>
<accession>A0A0U4Y5F0</accession>
<dbReference type="KEGG" id="asz:ASN_2885"/>
<gene>
    <name evidence="2" type="ORF">ASN_2885</name>
</gene>
<feature type="transmembrane region" description="Helical" evidence="1">
    <location>
        <begin position="167"/>
        <end position="185"/>
    </location>
</feature>
<keyword evidence="1" id="KW-0472">Membrane</keyword>
<evidence type="ECO:0000313" key="3">
    <source>
        <dbReference type="Proteomes" id="UP000056109"/>
    </source>
</evidence>
<feature type="transmembrane region" description="Helical" evidence="1">
    <location>
        <begin position="53"/>
        <end position="74"/>
    </location>
</feature>
<evidence type="ECO:0000256" key="1">
    <source>
        <dbReference type="SAM" id="Phobius"/>
    </source>
</evidence>
<organism evidence="2 3">
    <name type="scientific">Acetobacter senegalensis</name>
    <dbReference type="NCBI Taxonomy" id="446692"/>
    <lineage>
        <taxon>Bacteria</taxon>
        <taxon>Pseudomonadati</taxon>
        <taxon>Pseudomonadota</taxon>
        <taxon>Alphaproteobacteria</taxon>
        <taxon>Acetobacterales</taxon>
        <taxon>Acetobacteraceae</taxon>
        <taxon>Acetobacter</taxon>
    </lineage>
</organism>
<sequence length="324" mass="36205">MIFVSDNWIRKVSLFQNGVRIGLFRGRFLLTALATLCVLAAGWYIGPKLLRPSLSITIIVTMLVYFLAHCFRAMRLCIISGPLLKMPARTIFLLHFATAPFAIIPPFKLGEIVRFYTLWTISRKLSETIVTVLLDRLFDAIILSLLLAWLVINDHIDSVMDESTRTVQWMILAVTISAGVCFLIGPRALSSLQRYVMIHHSGRNVLVSLRLIDVLRKGTTSGEGLLRQQGPLLMMITVLIWGLELVAAALFTPVAIFPEFHNAGVLLINRTVQEWHAAFSSFIDPALATSAASSILAIFIVWPPSVYGYLTRIITPSSRSQRLK</sequence>
<feature type="transmembrane region" description="Helical" evidence="1">
    <location>
        <begin position="128"/>
        <end position="152"/>
    </location>
</feature>